<dbReference type="PIRSF" id="PIRSF018008">
    <property type="entry name" value="UCP018008"/>
    <property type="match status" value="1"/>
</dbReference>
<sequence length="242" mass="27594">MKFIGVDLGWKSQPSGLCCLELVDGKLEILDLDRQDAIAHIFTWIDTWVQPNTPALVAVDAPTLIPNATGSRLPDKLTHKYFGKYHAGCYPANQGLPFADRTINFGLELESRGFVHAPTIEPQKLGRYQIEVFPHPAIVHLFNLDRILKYKKGRISERRLELIKLYQYIVDILPTFEPALCIKKLSLDEIPHTGTELKAAEDKLDSLICAYVAAYWWYWGEQRNLVLGDRTTGYIVIPKMRD</sequence>
<name>A0ABR8D2K6_9NOST</name>
<evidence type="ECO:0000313" key="1">
    <source>
        <dbReference type="EMBL" id="MBD2500510.1"/>
    </source>
</evidence>
<dbReference type="InterPro" id="IPR007362">
    <property type="entry name" value="DUF429"/>
</dbReference>
<accession>A0ABR8D2K6</accession>
<protein>
    <submittedName>
        <fullName evidence="1">DUF429 domain-containing protein</fullName>
    </submittedName>
</protein>
<proteinExistence type="predicted"/>
<dbReference type="EMBL" id="JACJSG010000008">
    <property type="protein sequence ID" value="MBD2500510.1"/>
    <property type="molecule type" value="Genomic_DNA"/>
</dbReference>
<dbReference type="InterPro" id="IPR008306">
    <property type="entry name" value="UCP018008"/>
</dbReference>
<evidence type="ECO:0000313" key="2">
    <source>
        <dbReference type="Proteomes" id="UP000661112"/>
    </source>
</evidence>
<reference evidence="1 2" key="1">
    <citation type="journal article" date="2020" name="ISME J.">
        <title>Comparative genomics reveals insights into cyanobacterial evolution and habitat adaptation.</title>
        <authorList>
            <person name="Chen M.Y."/>
            <person name="Teng W.K."/>
            <person name="Zhao L."/>
            <person name="Hu C.X."/>
            <person name="Zhou Y.K."/>
            <person name="Han B.P."/>
            <person name="Song L.R."/>
            <person name="Shu W.S."/>
        </authorList>
    </citation>
    <scope>NUCLEOTIDE SEQUENCE [LARGE SCALE GENOMIC DNA]</scope>
    <source>
        <strain evidence="1 2">FACHB-119</strain>
    </source>
</reference>
<dbReference type="RefSeq" id="WP_190469415.1">
    <property type="nucleotide sequence ID" value="NZ_JACJSG010000008.1"/>
</dbReference>
<comment type="caution">
    <text evidence="1">The sequence shown here is derived from an EMBL/GenBank/DDBJ whole genome shotgun (WGS) entry which is preliminary data.</text>
</comment>
<organism evidence="1 2">
    <name type="scientific">Anabaena azotica FACHB-119</name>
    <dbReference type="NCBI Taxonomy" id="947527"/>
    <lineage>
        <taxon>Bacteria</taxon>
        <taxon>Bacillati</taxon>
        <taxon>Cyanobacteriota</taxon>
        <taxon>Cyanophyceae</taxon>
        <taxon>Nostocales</taxon>
        <taxon>Nostocaceae</taxon>
        <taxon>Anabaena</taxon>
        <taxon>Anabaena azotica</taxon>
    </lineage>
</organism>
<keyword evidence="2" id="KW-1185">Reference proteome</keyword>
<gene>
    <name evidence="1" type="ORF">H6G83_07740</name>
</gene>
<dbReference type="Pfam" id="PF04250">
    <property type="entry name" value="DUF429"/>
    <property type="match status" value="1"/>
</dbReference>
<dbReference type="Proteomes" id="UP000661112">
    <property type="component" value="Unassembled WGS sequence"/>
</dbReference>